<keyword evidence="2" id="KW-1185">Reference proteome</keyword>
<dbReference type="EMBL" id="JBHSBL010000019">
    <property type="protein sequence ID" value="MFC4068545.1"/>
    <property type="molecule type" value="Genomic_DNA"/>
</dbReference>
<name>A0ABV8IZU8_9ACTN</name>
<dbReference type="Proteomes" id="UP001595867">
    <property type="component" value="Unassembled WGS sequence"/>
</dbReference>
<evidence type="ECO:0000313" key="2">
    <source>
        <dbReference type="Proteomes" id="UP001595867"/>
    </source>
</evidence>
<reference evidence="2" key="1">
    <citation type="journal article" date="2019" name="Int. J. Syst. Evol. Microbiol.">
        <title>The Global Catalogue of Microorganisms (GCM) 10K type strain sequencing project: providing services to taxonomists for standard genome sequencing and annotation.</title>
        <authorList>
            <consortium name="The Broad Institute Genomics Platform"/>
            <consortium name="The Broad Institute Genome Sequencing Center for Infectious Disease"/>
            <person name="Wu L."/>
            <person name="Ma J."/>
        </authorList>
    </citation>
    <scope>NUCLEOTIDE SEQUENCE [LARGE SCALE GENOMIC DNA]</scope>
    <source>
        <strain evidence="2">TBRC 5832</strain>
    </source>
</reference>
<dbReference type="RefSeq" id="WP_378069440.1">
    <property type="nucleotide sequence ID" value="NZ_JBHSBL010000019.1"/>
</dbReference>
<sequence length="134" mass="14127">MSTIIRFFVAPDDDTAAAAREHGPGKGADTVTFGNFDVYLALEDWECILTGRDLGDVQGPDVLGDDGPMVLVVPSALTEALAGDVTGVAARWSELQADEGETIDEELAAEIVAGVAALAVRARRIGSGLYCWWC</sequence>
<comment type="caution">
    <text evidence="1">The sequence shown here is derived from an EMBL/GenBank/DDBJ whole genome shotgun (WGS) entry which is preliminary data.</text>
</comment>
<gene>
    <name evidence="1" type="ORF">ACFO0C_26760</name>
</gene>
<accession>A0ABV8IZU8</accession>
<evidence type="ECO:0000313" key="1">
    <source>
        <dbReference type="EMBL" id="MFC4068545.1"/>
    </source>
</evidence>
<proteinExistence type="predicted"/>
<protein>
    <submittedName>
        <fullName evidence="1">Uncharacterized protein</fullName>
    </submittedName>
</protein>
<organism evidence="1 2">
    <name type="scientific">Actinoplanes subglobosus</name>
    <dbReference type="NCBI Taxonomy" id="1547892"/>
    <lineage>
        <taxon>Bacteria</taxon>
        <taxon>Bacillati</taxon>
        <taxon>Actinomycetota</taxon>
        <taxon>Actinomycetes</taxon>
        <taxon>Micromonosporales</taxon>
        <taxon>Micromonosporaceae</taxon>
        <taxon>Actinoplanes</taxon>
    </lineage>
</organism>